<keyword evidence="4 7" id="KW-0808">Transferase</keyword>
<dbReference type="Gene3D" id="1.10.580.10">
    <property type="entry name" value="Citrate Synthase, domain 1"/>
    <property type="match status" value="1"/>
</dbReference>
<dbReference type="EMBL" id="DSJL01000011">
    <property type="protein sequence ID" value="HEF66075.1"/>
    <property type="molecule type" value="Genomic_DNA"/>
</dbReference>
<dbReference type="InterPro" id="IPR024176">
    <property type="entry name" value="Citrate_synthase_bac-typ"/>
</dbReference>
<gene>
    <name evidence="9" type="ORF">ENP47_10845</name>
</gene>
<evidence type="ECO:0000256" key="2">
    <source>
        <dbReference type="ARBA" id="ARBA00010566"/>
    </source>
</evidence>
<evidence type="ECO:0000256" key="3">
    <source>
        <dbReference type="ARBA" id="ARBA00022532"/>
    </source>
</evidence>
<dbReference type="GO" id="GO:0036440">
    <property type="term" value="F:citrate synthase activity"/>
    <property type="evidence" value="ECO:0007669"/>
    <property type="project" value="UniProtKB-EC"/>
</dbReference>
<dbReference type="NCBIfam" id="TIGR01800">
    <property type="entry name" value="cit_synth_II"/>
    <property type="match status" value="1"/>
</dbReference>
<comment type="similarity">
    <text evidence="2 7 8">Belongs to the citrate synthase family.</text>
</comment>
<evidence type="ECO:0000256" key="7">
    <source>
        <dbReference type="PIRNR" id="PIRNR001369"/>
    </source>
</evidence>
<dbReference type="PROSITE" id="PS00480">
    <property type="entry name" value="CITRATE_SYNTHASE"/>
    <property type="match status" value="1"/>
</dbReference>
<evidence type="ECO:0000256" key="6">
    <source>
        <dbReference type="ARBA" id="ARBA00049288"/>
    </source>
</evidence>
<dbReference type="InterPro" id="IPR002020">
    <property type="entry name" value="Citrate_synthase"/>
</dbReference>
<name>A0A7C1X4T4_THERO</name>
<evidence type="ECO:0000313" key="9">
    <source>
        <dbReference type="EMBL" id="HEF66075.1"/>
    </source>
</evidence>
<accession>A0A7C1X4T4</accession>
<dbReference type="InterPro" id="IPR019810">
    <property type="entry name" value="Citrate_synthase_AS"/>
</dbReference>
<comment type="catalytic activity">
    <reaction evidence="6">
        <text>oxaloacetate + acetyl-CoA + H2O = citrate + CoA + H(+)</text>
        <dbReference type="Rhea" id="RHEA:16845"/>
        <dbReference type="ChEBI" id="CHEBI:15377"/>
        <dbReference type="ChEBI" id="CHEBI:15378"/>
        <dbReference type="ChEBI" id="CHEBI:16452"/>
        <dbReference type="ChEBI" id="CHEBI:16947"/>
        <dbReference type="ChEBI" id="CHEBI:57287"/>
        <dbReference type="ChEBI" id="CHEBI:57288"/>
        <dbReference type="EC" id="2.3.3.16"/>
    </reaction>
</comment>
<dbReference type="AlphaFoldDB" id="A0A7C1X4T4"/>
<protein>
    <recommendedName>
        <fullName evidence="7">Citrate synthase</fullName>
    </recommendedName>
</protein>
<dbReference type="PANTHER" id="PTHR11739">
    <property type="entry name" value="CITRATE SYNTHASE"/>
    <property type="match status" value="1"/>
</dbReference>
<dbReference type="PANTHER" id="PTHR11739:SF4">
    <property type="entry name" value="CITRATE SYNTHASE, PEROXISOMAL"/>
    <property type="match status" value="1"/>
</dbReference>
<dbReference type="GO" id="GO:0005829">
    <property type="term" value="C:cytosol"/>
    <property type="evidence" value="ECO:0007669"/>
    <property type="project" value="TreeGrafter"/>
</dbReference>
<dbReference type="PRINTS" id="PR00143">
    <property type="entry name" value="CITRTSNTHASE"/>
</dbReference>
<dbReference type="InterPro" id="IPR016142">
    <property type="entry name" value="Citrate_synth-like_lrg_a-sub"/>
</dbReference>
<evidence type="ECO:0000256" key="8">
    <source>
        <dbReference type="RuleBase" id="RU003406"/>
    </source>
</evidence>
<dbReference type="UniPathway" id="UPA00223"/>
<dbReference type="InterPro" id="IPR011278">
    <property type="entry name" value="2-MeCitrate/Citrate_synth_II"/>
</dbReference>
<organism evidence="9">
    <name type="scientific">Thermomicrobium roseum</name>
    <dbReference type="NCBI Taxonomy" id="500"/>
    <lineage>
        <taxon>Bacteria</taxon>
        <taxon>Pseudomonadati</taxon>
        <taxon>Thermomicrobiota</taxon>
        <taxon>Thermomicrobia</taxon>
        <taxon>Thermomicrobiales</taxon>
        <taxon>Thermomicrobiaceae</taxon>
        <taxon>Thermomicrobium</taxon>
    </lineage>
</organism>
<comment type="caution">
    <text evidence="9">The sequence shown here is derived from an EMBL/GenBank/DDBJ whole genome shotgun (WGS) entry which is preliminary data.</text>
</comment>
<evidence type="ECO:0000256" key="4">
    <source>
        <dbReference type="ARBA" id="ARBA00022679"/>
    </source>
</evidence>
<dbReference type="InterPro" id="IPR016143">
    <property type="entry name" value="Citrate_synth-like_sm_a-sub"/>
</dbReference>
<evidence type="ECO:0000256" key="1">
    <source>
        <dbReference type="ARBA" id="ARBA00004751"/>
    </source>
</evidence>
<dbReference type="GO" id="GO:0006099">
    <property type="term" value="P:tricarboxylic acid cycle"/>
    <property type="evidence" value="ECO:0007669"/>
    <property type="project" value="UniProtKB-UniPathway"/>
</dbReference>
<sequence>MVARGLEGVVAGTTRLSSIIDGTLAYVGIEIDELAAEASYEEVVYLLYYGELPTREQLAALQQQLAVQRALPDGVVQLLARAPQAVPMDLLRTAVSALAWYEEDPNTVAREAAVAKGLRLVAQVPTIVATIARLRRGLEPVVPPVDEMSTARAFLRTVHDREPSELEVEAMNKILVLHADHEFNASTFTARVVAATLADMHAAVTAAIAALKGPLHGGANAAVMQMLEEIGTLDQVEPYIKEKLARKERIMGFGHRVYKGEDPRAKWLRDLSRRLGEARGDLRWYELSVAIADVMAREKGLFPNVDFYAASVYHYLGIEKELMTPVFAASRISGWTAHILEQQADNRLIRPRAEYVGSTNRHYVPIDQRG</sequence>
<dbReference type="SUPFAM" id="SSF48256">
    <property type="entry name" value="Citrate synthase"/>
    <property type="match status" value="1"/>
</dbReference>
<dbReference type="Pfam" id="PF00285">
    <property type="entry name" value="Citrate_synt"/>
    <property type="match status" value="1"/>
</dbReference>
<comment type="pathway">
    <text evidence="1">Carbohydrate metabolism; tricarboxylic acid cycle; isocitrate from oxaloacetate: step 1/2.</text>
</comment>
<dbReference type="FunFam" id="1.10.230.10:FF:000003">
    <property type="entry name" value="Citrate synthase"/>
    <property type="match status" value="1"/>
</dbReference>
<dbReference type="Gene3D" id="1.10.230.10">
    <property type="entry name" value="Cytochrome P450-Terp, domain 2"/>
    <property type="match status" value="1"/>
</dbReference>
<proteinExistence type="inferred from homology"/>
<comment type="catalytic activity">
    <reaction evidence="5">
        <text>propanoyl-CoA + oxaloacetate + H2O = (2S,3S)-2-methylcitrate + CoA + H(+)</text>
        <dbReference type="Rhea" id="RHEA:23780"/>
        <dbReference type="ChEBI" id="CHEBI:15377"/>
        <dbReference type="ChEBI" id="CHEBI:15378"/>
        <dbReference type="ChEBI" id="CHEBI:16452"/>
        <dbReference type="ChEBI" id="CHEBI:57287"/>
        <dbReference type="ChEBI" id="CHEBI:57392"/>
        <dbReference type="ChEBI" id="CHEBI:58853"/>
        <dbReference type="EC" id="2.3.3.5"/>
    </reaction>
</comment>
<dbReference type="GO" id="GO:0005975">
    <property type="term" value="P:carbohydrate metabolic process"/>
    <property type="evidence" value="ECO:0007669"/>
    <property type="project" value="TreeGrafter"/>
</dbReference>
<reference evidence="9" key="1">
    <citation type="journal article" date="2020" name="mSystems">
        <title>Genome- and Community-Level Interaction Insights into Carbon Utilization and Element Cycling Functions of Hydrothermarchaeota in Hydrothermal Sediment.</title>
        <authorList>
            <person name="Zhou Z."/>
            <person name="Liu Y."/>
            <person name="Xu W."/>
            <person name="Pan J."/>
            <person name="Luo Z.H."/>
            <person name="Li M."/>
        </authorList>
    </citation>
    <scope>NUCLEOTIDE SEQUENCE [LARGE SCALE GENOMIC DNA]</scope>
    <source>
        <strain evidence="9">SpSt-222</strain>
    </source>
</reference>
<dbReference type="InterPro" id="IPR036969">
    <property type="entry name" value="Citrate_synthase_sf"/>
</dbReference>
<evidence type="ECO:0000256" key="5">
    <source>
        <dbReference type="ARBA" id="ARBA00049052"/>
    </source>
</evidence>
<dbReference type="GO" id="GO:0050440">
    <property type="term" value="F:2-methylcitrate synthase activity"/>
    <property type="evidence" value="ECO:0007669"/>
    <property type="project" value="UniProtKB-EC"/>
</dbReference>
<keyword evidence="3" id="KW-0816">Tricarboxylic acid cycle</keyword>
<dbReference type="PIRSF" id="PIRSF001369">
    <property type="entry name" value="Citrate_synth"/>
    <property type="match status" value="1"/>
</dbReference>